<name>A0A851GM43_9BACT</name>
<reference evidence="1 2" key="1">
    <citation type="submission" date="2020-07" db="EMBL/GenBank/DDBJ databases">
        <title>Roseicoccus Jingziensis gen. nov., sp. nov., isolated from coastal seawater.</title>
        <authorList>
            <person name="Feng X."/>
        </authorList>
    </citation>
    <scope>NUCLEOTIDE SEQUENCE [LARGE SCALE GENOMIC DNA]</scope>
    <source>
        <strain evidence="1 2">N1E253</strain>
    </source>
</reference>
<dbReference type="InterPro" id="IPR018641">
    <property type="entry name" value="Trfase_1_rSAM/seldom-assoc"/>
</dbReference>
<accession>A0A851GM43</accession>
<dbReference type="AlphaFoldDB" id="A0A851GM43"/>
<proteinExistence type="predicted"/>
<dbReference type="SUPFAM" id="SSF53448">
    <property type="entry name" value="Nucleotide-diphospho-sugar transferases"/>
    <property type="match status" value="1"/>
</dbReference>
<evidence type="ECO:0000313" key="2">
    <source>
        <dbReference type="Proteomes" id="UP000557872"/>
    </source>
</evidence>
<protein>
    <submittedName>
        <fullName evidence="1">DUF2064 domain-containing protein</fullName>
    </submittedName>
</protein>
<keyword evidence="2" id="KW-1185">Reference proteome</keyword>
<organism evidence="1 2">
    <name type="scientific">Oceaniferula marina</name>
    <dbReference type="NCBI Taxonomy" id="2748318"/>
    <lineage>
        <taxon>Bacteria</taxon>
        <taxon>Pseudomonadati</taxon>
        <taxon>Verrucomicrobiota</taxon>
        <taxon>Verrucomicrobiia</taxon>
        <taxon>Verrucomicrobiales</taxon>
        <taxon>Verrucomicrobiaceae</taxon>
        <taxon>Oceaniferula</taxon>
    </lineage>
</organism>
<dbReference type="PANTHER" id="PTHR36529:SF1">
    <property type="entry name" value="GLYCOSYLTRANSFERASE"/>
    <property type="match status" value="1"/>
</dbReference>
<dbReference type="RefSeq" id="WP_178933731.1">
    <property type="nucleotide sequence ID" value="NZ_JACBAZ010000006.1"/>
</dbReference>
<dbReference type="Pfam" id="PF09837">
    <property type="entry name" value="DUF2064"/>
    <property type="match status" value="1"/>
</dbReference>
<gene>
    <name evidence="1" type="ORF">HW115_14855</name>
</gene>
<dbReference type="Gene3D" id="3.90.550.10">
    <property type="entry name" value="Spore Coat Polysaccharide Biosynthesis Protein SpsA, Chain A"/>
    <property type="match status" value="1"/>
</dbReference>
<sequence length="244" mass="27217">MRLLLIFLSEPVPEHHTVGLGEDLGANTAAEYAKAMVDVLLKQLQGLENTRIRFCYAPDDAGDAIRFWLLPQMHARPGISPEVYAARRNQHDDKHLQEVDFYAQGQGSTGDKLTRAFEQGFLDGFQSIAAIGSDCPECGARWINLAFARMERANKDIMLGPSQHSRHYLLASKQQHDEFFTAISQASKKNDKTGEHILEAAKQANITVETLPTLRRITSEADWKELMQSPLAAATKKALGERNT</sequence>
<dbReference type="PANTHER" id="PTHR36529">
    <property type="entry name" value="SLL1095 PROTEIN"/>
    <property type="match status" value="1"/>
</dbReference>
<dbReference type="InterPro" id="IPR029044">
    <property type="entry name" value="Nucleotide-diphossugar_trans"/>
</dbReference>
<evidence type="ECO:0000313" key="1">
    <source>
        <dbReference type="EMBL" id="NWK56901.1"/>
    </source>
</evidence>
<dbReference type="Proteomes" id="UP000557872">
    <property type="component" value="Unassembled WGS sequence"/>
</dbReference>
<dbReference type="EMBL" id="JACBAZ010000006">
    <property type="protein sequence ID" value="NWK56901.1"/>
    <property type="molecule type" value="Genomic_DNA"/>
</dbReference>
<comment type="caution">
    <text evidence="1">The sequence shown here is derived from an EMBL/GenBank/DDBJ whole genome shotgun (WGS) entry which is preliminary data.</text>
</comment>